<protein>
    <submittedName>
        <fullName evidence="1">Uncharacterized protein</fullName>
    </submittedName>
</protein>
<accession>A0ACB9EVS8</accession>
<name>A0ACB9EVS8_9ASTR</name>
<dbReference type="Proteomes" id="UP001056120">
    <property type="component" value="Linkage Group LG17"/>
</dbReference>
<dbReference type="EMBL" id="CM042034">
    <property type="protein sequence ID" value="KAI3762725.1"/>
    <property type="molecule type" value="Genomic_DNA"/>
</dbReference>
<gene>
    <name evidence="1" type="ORF">L1987_53166</name>
</gene>
<comment type="caution">
    <text evidence="1">The sequence shown here is derived from an EMBL/GenBank/DDBJ whole genome shotgun (WGS) entry which is preliminary data.</text>
</comment>
<proteinExistence type="predicted"/>
<evidence type="ECO:0000313" key="2">
    <source>
        <dbReference type="Proteomes" id="UP001056120"/>
    </source>
</evidence>
<organism evidence="1 2">
    <name type="scientific">Smallanthus sonchifolius</name>
    <dbReference type="NCBI Taxonomy" id="185202"/>
    <lineage>
        <taxon>Eukaryota</taxon>
        <taxon>Viridiplantae</taxon>
        <taxon>Streptophyta</taxon>
        <taxon>Embryophyta</taxon>
        <taxon>Tracheophyta</taxon>
        <taxon>Spermatophyta</taxon>
        <taxon>Magnoliopsida</taxon>
        <taxon>eudicotyledons</taxon>
        <taxon>Gunneridae</taxon>
        <taxon>Pentapetalae</taxon>
        <taxon>asterids</taxon>
        <taxon>campanulids</taxon>
        <taxon>Asterales</taxon>
        <taxon>Asteraceae</taxon>
        <taxon>Asteroideae</taxon>
        <taxon>Heliantheae alliance</taxon>
        <taxon>Millerieae</taxon>
        <taxon>Smallanthus</taxon>
    </lineage>
</organism>
<sequence length="81" mass="8653">MAMMMTVQGGYRQRHSRWQLVAAAWCHAMHNGDSRSKVAAVLAHPGGDQRRAKARRKPTGAAAGVGANRVGGKGVARVFLD</sequence>
<reference evidence="1 2" key="2">
    <citation type="journal article" date="2022" name="Mol. Ecol. Resour.">
        <title>The genomes of chicory, endive, great burdock and yacon provide insights into Asteraceae paleo-polyploidization history and plant inulin production.</title>
        <authorList>
            <person name="Fan W."/>
            <person name="Wang S."/>
            <person name="Wang H."/>
            <person name="Wang A."/>
            <person name="Jiang F."/>
            <person name="Liu H."/>
            <person name="Zhao H."/>
            <person name="Xu D."/>
            <person name="Zhang Y."/>
        </authorList>
    </citation>
    <scope>NUCLEOTIDE SEQUENCE [LARGE SCALE GENOMIC DNA]</scope>
    <source>
        <strain evidence="2">cv. Yunnan</strain>
        <tissue evidence="1">Leaves</tissue>
    </source>
</reference>
<keyword evidence="2" id="KW-1185">Reference proteome</keyword>
<reference evidence="2" key="1">
    <citation type="journal article" date="2022" name="Mol. Ecol. Resour.">
        <title>The genomes of chicory, endive, great burdock and yacon provide insights into Asteraceae palaeo-polyploidization history and plant inulin production.</title>
        <authorList>
            <person name="Fan W."/>
            <person name="Wang S."/>
            <person name="Wang H."/>
            <person name="Wang A."/>
            <person name="Jiang F."/>
            <person name="Liu H."/>
            <person name="Zhao H."/>
            <person name="Xu D."/>
            <person name="Zhang Y."/>
        </authorList>
    </citation>
    <scope>NUCLEOTIDE SEQUENCE [LARGE SCALE GENOMIC DNA]</scope>
    <source>
        <strain evidence="2">cv. Yunnan</strain>
    </source>
</reference>
<evidence type="ECO:0000313" key="1">
    <source>
        <dbReference type="EMBL" id="KAI3762725.1"/>
    </source>
</evidence>